<reference evidence="4" key="1">
    <citation type="journal article" date="2019" name="Int. J. Syst. Evol. Microbiol.">
        <title>The Global Catalogue of Microorganisms (GCM) 10K type strain sequencing project: providing services to taxonomists for standard genome sequencing and annotation.</title>
        <authorList>
            <consortium name="The Broad Institute Genomics Platform"/>
            <consortium name="The Broad Institute Genome Sequencing Center for Infectious Disease"/>
            <person name="Wu L."/>
            <person name="Ma J."/>
        </authorList>
    </citation>
    <scope>NUCLEOTIDE SEQUENCE [LARGE SCALE GENOMIC DNA]</scope>
    <source>
        <strain evidence="4">NBRC 110140</strain>
    </source>
</reference>
<gene>
    <name evidence="3" type="primary">fxsA</name>
    <name evidence="3" type="ORF">GCM10007939_18170</name>
</gene>
<feature type="transmembrane region" description="Helical" evidence="2">
    <location>
        <begin position="6"/>
        <end position="23"/>
    </location>
</feature>
<evidence type="ECO:0000313" key="3">
    <source>
        <dbReference type="EMBL" id="GLQ35534.1"/>
    </source>
</evidence>
<dbReference type="RefSeq" id="WP_431355756.1">
    <property type="nucleotide sequence ID" value="NZ_BSNN01000004.1"/>
</dbReference>
<feature type="transmembrane region" description="Helical" evidence="2">
    <location>
        <begin position="35"/>
        <end position="58"/>
    </location>
</feature>
<keyword evidence="4" id="KW-1185">Reference proteome</keyword>
<dbReference type="Proteomes" id="UP001156694">
    <property type="component" value="Unassembled WGS sequence"/>
</dbReference>
<dbReference type="NCBIfam" id="NF008528">
    <property type="entry name" value="PRK11463.1-2"/>
    <property type="match status" value="1"/>
</dbReference>
<dbReference type="Pfam" id="PF04186">
    <property type="entry name" value="FxsA"/>
    <property type="match status" value="1"/>
</dbReference>
<dbReference type="PANTHER" id="PTHR35335:SF1">
    <property type="entry name" value="UPF0716 PROTEIN FXSA"/>
    <property type="match status" value="1"/>
</dbReference>
<evidence type="ECO:0000313" key="4">
    <source>
        <dbReference type="Proteomes" id="UP001156694"/>
    </source>
</evidence>
<keyword evidence="2" id="KW-0472">Membrane</keyword>
<keyword evidence="2" id="KW-1133">Transmembrane helix</keyword>
<accession>A0ABQ5VWF1</accession>
<keyword evidence="2" id="KW-0812">Transmembrane</keyword>
<feature type="compositionally biased region" description="Polar residues" evidence="1">
    <location>
        <begin position="156"/>
        <end position="166"/>
    </location>
</feature>
<feature type="transmembrane region" description="Helical" evidence="2">
    <location>
        <begin position="78"/>
        <end position="103"/>
    </location>
</feature>
<dbReference type="EMBL" id="BSNN01000004">
    <property type="protein sequence ID" value="GLQ35534.1"/>
    <property type="molecule type" value="Genomic_DNA"/>
</dbReference>
<dbReference type="InterPro" id="IPR007313">
    <property type="entry name" value="FxsA"/>
</dbReference>
<proteinExistence type="predicted"/>
<name>A0ABQ5VWF1_9RHOB</name>
<evidence type="ECO:0000256" key="2">
    <source>
        <dbReference type="SAM" id="Phobius"/>
    </source>
</evidence>
<dbReference type="PANTHER" id="PTHR35335">
    <property type="entry name" value="UPF0716 PROTEIN FXSA"/>
    <property type="match status" value="1"/>
</dbReference>
<comment type="caution">
    <text evidence="3">The sequence shown here is derived from an EMBL/GenBank/DDBJ whole genome shotgun (WGS) entry which is preliminary data.</text>
</comment>
<evidence type="ECO:0000256" key="1">
    <source>
        <dbReference type="SAM" id="MobiDB-lite"/>
    </source>
</evidence>
<protein>
    <submittedName>
        <fullName evidence="3">Membrane protein FxsA</fullName>
    </submittedName>
</protein>
<sequence length="166" mass="17323">MSEKMWLFIIFVAIPIIEIGLFIQVGGAIGLWPTLATVIITAFVGTQLLRAQGIAALGRLQQSVGQGQNPMGPIAHGALILVAGVVLLTPGFFTDAVGLALLIPPVRAALIRIGAAKIAGKVNINVNQPNPTQPHGDVVDADFSVLDPEDPPSAPSGWTNNPINKQ</sequence>
<feature type="region of interest" description="Disordered" evidence="1">
    <location>
        <begin position="129"/>
        <end position="166"/>
    </location>
</feature>
<organism evidence="3 4">
    <name type="scientific">Amylibacter marinus</name>
    <dbReference type="NCBI Taxonomy" id="1475483"/>
    <lineage>
        <taxon>Bacteria</taxon>
        <taxon>Pseudomonadati</taxon>
        <taxon>Pseudomonadota</taxon>
        <taxon>Alphaproteobacteria</taxon>
        <taxon>Rhodobacterales</taxon>
        <taxon>Paracoccaceae</taxon>
        <taxon>Amylibacter</taxon>
    </lineage>
</organism>